<dbReference type="InterPro" id="IPR003482">
    <property type="entry name" value="Whib"/>
</dbReference>
<keyword evidence="3" id="KW-0004">4Fe-4S</keyword>
<sequence length="95" mass="10629">MADYSRLPGPNSDFWDWQLFAACRGEDPSAFFHPDGERGPARSAREKAAKSICGSCPIKIKCAEHALQVREPYGVWGGLSEEDREVIYARRRVAS</sequence>
<evidence type="ECO:0000256" key="1">
    <source>
        <dbReference type="ARBA" id="ARBA00001966"/>
    </source>
</evidence>
<comment type="cofactor">
    <cofactor evidence="1">
        <name>[4Fe-4S] cluster</name>
        <dbReference type="ChEBI" id="CHEBI:49883"/>
    </cofactor>
</comment>
<evidence type="ECO:0000256" key="11">
    <source>
        <dbReference type="ARBA" id="ARBA00023163"/>
    </source>
</evidence>
<keyword evidence="10" id="KW-1015">Disulfide bond</keyword>
<evidence type="ECO:0000256" key="9">
    <source>
        <dbReference type="ARBA" id="ARBA00023125"/>
    </source>
</evidence>
<keyword evidence="7" id="KW-0411">Iron-sulfur</keyword>
<keyword evidence="11" id="KW-0804">Transcription</keyword>
<evidence type="ECO:0000256" key="2">
    <source>
        <dbReference type="ARBA" id="ARBA00006597"/>
    </source>
</evidence>
<dbReference type="GO" id="GO:0047134">
    <property type="term" value="F:protein-disulfide reductase [NAD(P)H] activity"/>
    <property type="evidence" value="ECO:0007669"/>
    <property type="project" value="TreeGrafter"/>
</dbReference>
<dbReference type="EMBL" id="CAEZXZ010000177">
    <property type="protein sequence ID" value="CAB4712691.1"/>
    <property type="molecule type" value="Genomic_DNA"/>
</dbReference>
<dbReference type="GO" id="GO:0045454">
    <property type="term" value="P:cell redox homeostasis"/>
    <property type="evidence" value="ECO:0007669"/>
    <property type="project" value="TreeGrafter"/>
</dbReference>
<accession>A0A6J6QLM5</accession>
<dbReference type="PANTHER" id="PTHR38839">
    <property type="entry name" value="TRANSCRIPTIONAL REGULATOR WHID-RELATED"/>
    <property type="match status" value="1"/>
</dbReference>
<reference evidence="13" key="1">
    <citation type="submission" date="2020-05" db="EMBL/GenBank/DDBJ databases">
        <authorList>
            <person name="Chiriac C."/>
            <person name="Salcher M."/>
            <person name="Ghai R."/>
            <person name="Kavagutti S V."/>
        </authorList>
    </citation>
    <scope>NUCLEOTIDE SEQUENCE</scope>
</reference>
<evidence type="ECO:0000256" key="6">
    <source>
        <dbReference type="ARBA" id="ARBA00023004"/>
    </source>
</evidence>
<comment type="similarity">
    <text evidence="2">Belongs to the WhiB family.</text>
</comment>
<protein>
    <submittedName>
        <fullName evidence="13">Unannotated protein</fullName>
    </submittedName>
</protein>
<evidence type="ECO:0000256" key="4">
    <source>
        <dbReference type="ARBA" id="ARBA00022490"/>
    </source>
</evidence>
<evidence type="ECO:0000256" key="5">
    <source>
        <dbReference type="ARBA" id="ARBA00022723"/>
    </source>
</evidence>
<keyword evidence="6" id="KW-0408">Iron</keyword>
<organism evidence="13">
    <name type="scientific">freshwater metagenome</name>
    <dbReference type="NCBI Taxonomy" id="449393"/>
    <lineage>
        <taxon>unclassified sequences</taxon>
        <taxon>metagenomes</taxon>
        <taxon>ecological metagenomes</taxon>
    </lineage>
</organism>
<proteinExistence type="inferred from homology"/>
<dbReference type="GO" id="GO:0003677">
    <property type="term" value="F:DNA binding"/>
    <property type="evidence" value="ECO:0007669"/>
    <property type="project" value="UniProtKB-KW"/>
</dbReference>
<evidence type="ECO:0000256" key="7">
    <source>
        <dbReference type="ARBA" id="ARBA00023014"/>
    </source>
</evidence>
<dbReference type="HAMAP" id="MF_01479">
    <property type="entry name" value="WhiB"/>
    <property type="match status" value="1"/>
</dbReference>
<dbReference type="PANTHER" id="PTHR38839:SF5">
    <property type="entry name" value="TRANSCRIPTIONAL REGULATOR WHID"/>
    <property type="match status" value="1"/>
</dbReference>
<dbReference type="GO" id="GO:0045892">
    <property type="term" value="P:negative regulation of DNA-templated transcription"/>
    <property type="evidence" value="ECO:0007669"/>
    <property type="project" value="TreeGrafter"/>
</dbReference>
<dbReference type="Pfam" id="PF02467">
    <property type="entry name" value="Whib"/>
    <property type="match status" value="1"/>
</dbReference>
<evidence type="ECO:0000313" key="13">
    <source>
        <dbReference type="EMBL" id="CAB4712691.1"/>
    </source>
</evidence>
<keyword evidence="8" id="KW-0805">Transcription regulation</keyword>
<name>A0A6J6QLM5_9ZZZZ</name>
<feature type="domain" description="4Fe-4S Wbl-type" evidence="12">
    <location>
        <begin position="22"/>
        <end position="86"/>
    </location>
</feature>
<gene>
    <name evidence="13" type="ORF">UFOPK2625_01101</name>
</gene>
<dbReference type="InterPro" id="IPR034768">
    <property type="entry name" value="4FE4S_WBL"/>
</dbReference>
<keyword evidence="4" id="KW-0963">Cytoplasm</keyword>
<dbReference type="GO" id="GO:0051539">
    <property type="term" value="F:4 iron, 4 sulfur cluster binding"/>
    <property type="evidence" value="ECO:0007669"/>
    <property type="project" value="UniProtKB-KW"/>
</dbReference>
<evidence type="ECO:0000256" key="3">
    <source>
        <dbReference type="ARBA" id="ARBA00022485"/>
    </source>
</evidence>
<dbReference type="GO" id="GO:0046872">
    <property type="term" value="F:metal ion binding"/>
    <property type="evidence" value="ECO:0007669"/>
    <property type="project" value="UniProtKB-KW"/>
</dbReference>
<evidence type="ECO:0000256" key="8">
    <source>
        <dbReference type="ARBA" id="ARBA00023015"/>
    </source>
</evidence>
<dbReference type="AlphaFoldDB" id="A0A6J6QLM5"/>
<keyword evidence="9" id="KW-0238">DNA-binding</keyword>
<dbReference type="PROSITE" id="PS51674">
    <property type="entry name" value="4FE4S_WBL"/>
    <property type="match status" value="1"/>
</dbReference>
<evidence type="ECO:0000256" key="10">
    <source>
        <dbReference type="ARBA" id="ARBA00023157"/>
    </source>
</evidence>
<keyword evidence="5" id="KW-0479">Metal-binding</keyword>
<evidence type="ECO:0000259" key="12">
    <source>
        <dbReference type="PROSITE" id="PS51674"/>
    </source>
</evidence>